<evidence type="ECO:0000313" key="2">
    <source>
        <dbReference type="Proteomes" id="UP000823660"/>
    </source>
</evidence>
<protein>
    <submittedName>
        <fullName evidence="1">Uncharacterized protein</fullName>
    </submittedName>
</protein>
<gene>
    <name evidence="1" type="ORF">IAB99_07260</name>
</gene>
<dbReference type="AlphaFoldDB" id="A0A9D9I9L0"/>
<evidence type="ECO:0000313" key="1">
    <source>
        <dbReference type="EMBL" id="MBO8467546.1"/>
    </source>
</evidence>
<proteinExistence type="predicted"/>
<sequence length="74" mass="9077">MIKGYKADQLQERCDEYNRNGVEMYGEDAEQMSLRDYTEREAENDPNFFSWLFDTDEEVTDEQMEEYQEWLEEL</sequence>
<organism evidence="1 2">
    <name type="scientific">Candidatus Cryptobacteroides faecipullorum</name>
    <dbReference type="NCBI Taxonomy" id="2840764"/>
    <lineage>
        <taxon>Bacteria</taxon>
        <taxon>Pseudomonadati</taxon>
        <taxon>Bacteroidota</taxon>
        <taxon>Bacteroidia</taxon>
        <taxon>Bacteroidales</taxon>
        <taxon>Candidatus Cryptobacteroides</taxon>
    </lineage>
</organism>
<reference evidence="1" key="2">
    <citation type="journal article" date="2021" name="PeerJ">
        <title>Extensive microbial diversity within the chicken gut microbiome revealed by metagenomics and culture.</title>
        <authorList>
            <person name="Gilroy R."/>
            <person name="Ravi A."/>
            <person name="Getino M."/>
            <person name="Pursley I."/>
            <person name="Horton D.L."/>
            <person name="Alikhan N.F."/>
            <person name="Baker D."/>
            <person name="Gharbi K."/>
            <person name="Hall N."/>
            <person name="Watson M."/>
            <person name="Adriaenssens E.M."/>
            <person name="Foster-Nyarko E."/>
            <person name="Jarju S."/>
            <person name="Secka A."/>
            <person name="Antonio M."/>
            <person name="Oren A."/>
            <person name="Chaudhuri R.R."/>
            <person name="La Ragione R."/>
            <person name="Hildebrand F."/>
            <person name="Pallen M.J."/>
        </authorList>
    </citation>
    <scope>NUCLEOTIDE SEQUENCE</scope>
    <source>
        <strain evidence="1">B1-15692</strain>
    </source>
</reference>
<reference evidence="1" key="1">
    <citation type="submission" date="2020-10" db="EMBL/GenBank/DDBJ databases">
        <authorList>
            <person name="Gilroy R."/>
        </authorList>
    </citation>
    <scope>NUCLEOTIDE SEQUENCE</scope>
    <source>
        <strain evidence="1">B1-15692</strain>
    </source>
</reference>
<accession>A0A9D9I9L0</accession>
<name>A0A9D9I9L0_9BACT</name>
<dbReference type="Proteomes" id="UP000823660">
    <property type="component" value="Unassembled WGS sequence"/>
</dbReference>
<comment type="caution">
    <text evidence="1">The sequence shown here is derived from an EMBL/GenBank/DDBJ whole genome shotgun (WGS) entry which is preliminary data.</text>
</comment>
<dbReference type="EMBL" id="JADIMH010000041">
    <property type="protein sequence ID" value="MBO8467546.1"/>
    <property type="molecule type" value="Genomic_DNA"/>
</dbReference>